<name>A0A6I9W356_9HYME</name>
<protein>
    <submittedName>
        <fullName evidence="3">Uncharacterized protein LOC105425324</fullName>
    </submittedName>
</protein>
<accession>A0A6I9W356</accession>
<gene>
    <name evidence="3" type="primary">LOC105425324</name>
</gene>
<dbReference type="AlphaFoldDB" id="A0A6I9W356"/>
<evidence type="ECO:0000313" key="2">
    <source>
        <dbReference type="Proteomes" id="UP000504615"/>
    </source>
</evidence>
<keyword evidence="2" id="KW-1185">Reference proteome</keyword>
<proteinExistence type="predicted"/>
<dbReference type="OrthoDB" id="7739595at2759"/>
<sequence>MLAFAIRGVVLLGVLGWYSATIWKMIDGYFKDQFRVYLQEEYRKYPRIRTDVESAKANVDKGPVSSALPSESSHPSHGIAETYASNVVCPAADIADACRRAVASNGRPEEAVAGGTSEIVAAVGAGGPTDKNAFPANAAQESGEPPSSDTRDKERPGRPGAVNPDGDREEDAIGGSVLPSPCASPARRPEKPRRRLDKRGSSRVAKEVSREISGERPRKRRVNTLVLTDADFAAARTEDGEDDFSEFEDDEGDRGISKEGILVSELPFKPRADIGDLDRVTAEEFCPLTLEDETSCGETTTWP</sequence>
<feature type="region of interest" description="Disordered" evidence="1">
    <location>
        <begin position="56"/>
        <end position="77"/>
    </location>
</feature>
<feature type="compositionally biased region" description="Low complexity" evidence="1">
    <location>
        <begin position="63"/>
        <end position="76"/>
    </location>
</feature>
<evidence type="ECO:0000313" key="3">
    <source>
        <dbReference type="RefSeq" id="XP_011634344.1"/>
    </source>
</evidence>
<dbReference type="RefSeq" id="XP_011634344.1">
    <property type="nucleotide sequence ID" value="XM_011636042.2"/>
</dbReference>
<feature type="compositionally biased region" description="Basic and acidic residues" evidence="1">
    <location>
        <begin position="198"/>
        <end position="216"/>
    </location>
</feature>
<dbReference type="KEGG" id="pbar:105425324"/>
<feature type="region of interest" description="Disordered" evidence="1">
    <location>
        <begin position="233"/>
        <end position="267"/>
    </location>
</feature>
<dbReference type="Proteomes" id="UP000504615">
    <property type="component" value="Unplaced"/>
</dbReference>
<organism evidence="2 3">
    <name type="scientific">Pogonomyrmex barbatus</name>
    <name type="common">red harvester ant</name>
    <dbReference type="NCBI Taxonomy" id="144034"/>
    <lineage>
        <taxon>Eukaryota</taxon>
        <taxon>Metazoa</taxon>
        <taxon>Ecdysozoa</taxon>
        <taxon>Arthropoda</taxon>
        <taxon>Hexapoda</taxon>
        <taxon>Insecta</taxon>
        <taxon>Pterygota</taxon>
        <taxon>Neoptera</taxon>
        <taxon>Endopterygota</taxon>
        <taxon>Hymenoptera</taxon>
        <taxon>Apocrita</taxon>
        <taxon>Aculeata</taxon>
        <taxon>Formicoidea</taxon>
        <taxon>Formicidae</taxon>
        <taxon>Myrmicinae</taxon>
        <taxon>Pogonomyrmex</taxon>
    </lineage>
</organism>
<reference evidence="3" key="1">
    <citation type="submission" date="2025-08" db="UniProtKB">
        <authorList>
            <consortium name="RefSeq"/>
        </authorList>
    </citation>
    <scope>IDENTIFICATION</scope>
</reference>
<feature type="compositionally biased region" description="Acidic residues" evidence="1">
    <location>
        <begin position="239"/>
        <end position="252"/>
    </location>
</feature>
<evidence type="ECO:0000256" key="1">
    <source>
        <dbReference type="SAM" id="MobiDB-lite"/>
    </source>
</evidence>
<feature type="region of interest" description="Disordered" evidence="1">
    <location>
        <begin position="123"/>
        <end position="219"/>
    </location>
</feature>
<dbReference type="GeneID" id="105425324"/>